<dbReference type="AlphaFoldDB" id="A0AAD7Q5F3"/>
<keyword evidence="3" id="KW-1185">Reference proteome</keyword>
<protein>
    <submittedName>
        <fullName evidence="2">Alpha/beta hydrolase family protein</fullName>
    </submittedName>
</protein>
<name>A0AAD7Q5F3_QUISA</name>
<evidence type="ECO:0000313" key="2">
    <source>
        <dbReference type="EMBL" id="KAJ7975165.1"/>
    </source>
</evidence>
<dbReference type="PANTHER" id="PTHR11005">
    <property type="entry name" value="LYSOSOMAL ACID LIPASE-RELATED"/>
    <property type="match status" value="1"/>
</dbReference>
<organism evidence="2 3">
    <name type="scientific">Quillaja saponaria</name>
    <name type="common">Soap bark tree</name>
    <dbReference type="NCBI Taxonomy" id="32244"/>
    <lineage>
        <taxon>Eukaryota</taxon>
        <taxon>Viridiplantae</taxon>
        <taxon>Streptophyta</taxon>
        <taxon>Embryophyta</taxon>
        <taxon>Tracheophyta</taxon>
        <taxon>Spermatophyta</taxon>
        <taxon>Magnoliopsida</taxon>
        <taxon>eudicotyledons</taxon>
        <taxon>Gunneridae</taxon>
        <taxon>Pentapetalae</taxon>
        <taxon>rosids</taxon>
        <taxon>fabids</taxon>
        <taxon>Fabales</taxon>
        <taxon>Quillajaceae</taxon>
        <taxon>Quillaja</taxon>
    </lineage>
</organism>
<keyword evidence="1" id="KW-0472">Membrane</keyword>
<keyword evidence="2" id="KW-0378">Hydrolase</keyword>
<dbReference type="SUPFAM" id="SSF53474">
    <property type="entry name" value="alpha/beta-Hydrolases"/>
    <property type="match status" value="1"/>
</dbReference>
<dbReference type="Gene3D" id="3.40.50.1820">
    <property type="entry name" value="alpha/beta hydrolase"/>
    <property type="match status" value="1"/>
</dbReference>
<comment type="caution">
    <text evidence="2">The sequence shown here is derived from an EMBL/GenBank/DDBJ whole genome shotgun (WGS) entry which is preliminary data.</text>
</comment>
<evidence type="ECO:0000313" key="3">
    <source>
        <dbReference type="Proteomes" id="UP001163823"/>
    </source>
</evidence>
<evidence type="ECO:0000256" key="1">
    <source>
        <dbReference type="SAM" id="Phobius"/>
    </source>
</evidence>
<feature type="transmembrane region" description="Helical" evidence="1">
    <location>
        <begin position="12"/>
        <end position="34"/>
    </location>
</feature>
<gene>
    <name evidence="2" type="ORF">O6P43_005126</name>
</gene>
<dbReference type="KEGG" id="qsa:O6P43_005126"/>
<keyword evidence="1" id="KW-0812">Transmembrane</keyword>
<dbReference type="InterPro" id="IPR029058">
    <property type="entry name" value="AB_hydrolase_fold"/>
</dbReference>
<proteinExistence type="predicted"/>
<keyword evidence="1" id="KW-1133">Transmembrane helix</keyword>
<feature type="transmembrane region" description="Helical" evidence="1">
    <location>
        <begin position="214"/>
        <end position="238"/>
    </location>
</feature>
<dbReference type="EMBL" id="JARAOO010000003">
    <property type="protein sequence ID" value="KAJ7975165.1"/>
    <property type="molecule type" value="Genomic_DNA"/>
</dbReference>
<accession>A0AAD7Q5F3</accession>
<dbReference type="Proteomes" id="UP001163823">
    <property type="component" value="Chromosome 3"/>
</dbReference>
<dbReference type="GO" id="GO:0016787">
    <property type="term" value="F:hydrolase activity"/>
    <property type="evidence" value="ECO:0007669"/>
    <property type="project" value="UniProtKB-KW"/>
</dbReference>
<sequence>MIRGSQSGRLMSFITFLFPTLIEGSIAGATCLLLRCHQGYDLSPESSFARYMSGQGFDTWILGVRGAGLSTFRVELGPDKQHLDSMSDINSALKQGINFGFPTRQFAANNHGAYSESKINYINEEKLVKVSEENCDWDFNHYQQEDVPAAMEHIRTHCKPKDGKLLAIGHSMGGILLYAMLSRCCLDGKNDWLVSVATLGSSLDYTSSRSSLKLLLFLALNVPVFPVGALLAAAYHFAIRPPYVLSWLNSQISAEDMMGPTLFEKLVLNNFSKWDIGIFSSDNVVQLFVTID</sequence>
<reference evidence="2" key="1">
    <citation type="journal article" date="2023" name="Science">
        <title>Elucidation of the pathway for biosynthesis of saponin adjuvants from the soapbark tree.</title>
        <authorList>
            <person name="Reed J."/>
            <person name="Orme A."/>
            <person name="El-Demerdash A."/>
            <person name="Owen C."/>
            <person name="Martin L.B.B."/>
            <person name="Misra R.C."/>
            <person name="Kikuchi S."/>
            <person name="Rejzek M."/>
            <person name="Martin A.C."/>
            <person name="Harkess A."/>
            <person name="Leebens-Mack J."/>
            <person name="Louveau T."/>
            <person name="Stephenson M.J."/>
            <person name="Osbourn A."/>
        </authorList>
    </citation>
    <scope>NUCLEOTIDE SEQUENCE</scope>
    <source>
        <strain evidence="2">S10</strain>
    </source>
</reference>